<feature type="chain" id="PRO_5002434201" evidence="1">
    <location>
        <begin position="31"/>
        <end position="58"/>
    </location>
</feature>
<evidence type="ECO:0000313" key="2">
    <source>
        <dbReference type="EMBL" id="JAH86923.1"/>
    </source>
</evidence>
<feature type="signal peptide" evidence="1">
    <location>
        <begin position="1"/>
        <end position="30"/>
    </location>
</feature>
<reference evidence="2" key="1">
    <citation type="submission" date="2014-11" db="EMBL/GenBank/DDBJ databases">
        <authorList>
            <person name="Amaro Gonzalez C."/>
        </authorList>
    </citation>
    <scope>NUCLEOTIDE SEQUENCE</scope>
</reference>
<protein>
    <submittedName>
        <fullName evidence="2">Uncharacterized protein</fullName>
    </submittedName>
</protein>
<sequence length="58" mass="6554">MDTALFQSLLSQGFICWMLLNELFTLCTEGGTHWACPRPVLTDIVFPMICDALKSVFK</sequence>
<dbReference type="EMBL" id="GBXM01021654">
    <property type="protein sequence ID" value="JAH86923.1"/>
    <property type="molecule type" value="Transcribed_RNA"/>
</dbReference>
<evidence type="ECO:0000256" key="1">
    <source>
        <dbReference type="SAM" id="SignalP"/>
    </source>
</evidence>
<keyword evidence="1" id="KW-0732">Signal</keyword>
<dbReference type="AlphaFoldDB" id="A0A0E9WBQ5"/>
<name>A0A0E9WBQ5_ANGAN</name>
<organism evidence="2">
    <name type="scientific">Anguilla anguilla</name>
    <name type="common">European freshwater eel</name>
    <name type="synonym">Muraena anguilla</name>
    <dbReference type="NCBI Taxonomy" id="7936"/>
    <lineage>
        <taxon>Eukaryota</taxon>
        <taxon>Metazoa</taxon>
        <taxon>Chordata</taxon>
        <taxon>Craniata</taxon>
        <taxon>Vertebrata</taxon>
        <taxon>Euteleostomi</taxon>
        <taxon>Actinopterygii</taxon>
        <taxon>Neopterygii</taxon>
        <taxon>Teleostei</taxon>
        <taxon>Anguilliformes</taxon>
        <taxon>Anguillidae</taxon>
        <taxon>Anguilla</taxon>
    </lineage>
</organism>
<accession>A0A0E9WBQ5</accession>
<proteinExistence type="predicted"/>
<reference evidence="2" key="2">
    <citation type="journal article" date="2015" name="Fish Shellfish Immunol.">
        <title>Early steps in the European eel (Anguilla anguilla)-Vibrio vulnificus interaction in the gills: Role of the RtxA13 toxin.</title>
        <authorList>
            <person name="Callol A."/>
            <person name="Pajuelo D."/>
            <person name="Ebbesson L."/>
            <person name="Teles M."/>
            <person name="MacKenzie S."/>
            <person name="Amaro C."/>
        </authorList>
    </citation>
    <scope>NUCLEOTIDE SEQUENCE</scope>
</reference>